<dbReference type="InterPro" id="IPR017942">
    <property type="entry name" value="Lipid-bd_serum_glycop_N"/>
</dbReference>
<dbReference type="SUPFAM" id="SSF55394">
    <property type="entry name" value="Bactericidal permeability-increasing protein, BPI"/>
    <property type="match status" value="1"/>
</dbReference>
<dbReference type="InterPro" id="IPR032942">
    <property type="entry name" value="BPI/LBP/Plunc"/>
</dbReference>
<proteinExistence type="predicted"/>
<accession>A0A7D9HUY5</accession>
<sequence length="373" mass="42794">MSGDLFLTNIKARHDVLYHVTSKHELETKRVTVTMRGNNFMKKAVVIITIYFFLLLLRKTILSFDIRILHWLLNDVKFPNHEGHVKGFLNLGKIKYNLTHMKLSGVTIEHSTIDTSTLWEFTYTGTRYLNITLQNGNANFYANWAYSAWPSLADSGTLTLNINNASLQFGVDISSDQHGFINFTSNDCTVKIMRVNLEFYHKPNMLFDSIKPSLKKKAEDNLPKGLCETLRRGFLESISSSIQNVQHKFVNFILSGDVKNHQNLTNALGWILVYIFIIVVKVVHDYGVTILLMLAILALYLLYELVKFIIVTFCSTLPKHRKTKVRSLSDPEPPEQEKPVLTPVSVTVVSREAGNAFLVKFKKLLWWRKPKEN</sequence>
<gene>
    <name evidence="1" type="ORF">PACLA_8A055462</name>
</gene>
<keyword evidence="2" id="KW-1185">Reference proteome</keyword>
<reference evidence="1" key="1">
    <citation type="submission" date="2020-04" db="EMBL/GenBank/DDBJ databases">
        <authorList>
            <person name="Alioto T."/>
            <person name="Alioto T."/>
            <person name="Gomez Garrido J."/>
        </authorList>
    </citation>
    <scope>NUCLEOTIDE SEQUENCE</scope>
    <source>
        <strain evidence="1">A484AB</strain>
    </source>
</reference>
<evidence type="ECO:0000313" key="2">
    <source>
        <dbReference type="Proteomes" id="UP001152795"/>
    </source>
</evidence>
<dbReference type="AlphaFoldDB" id="A0A7D9HUY5"/>
<organism evidence="1 2">
    <name type="scientific">Paramuricea clavata</name>
    <name type="common">Red gorgonian</name>
    <name type="synonym">Violescent sea-whip</name>
    <dbReference type="NCBI Taxonomy" id="317549"/>
    <lineage>
        <taxon>Eukaryota</taxon>
        <taxon>Metazoa</taxon>
        <taxon>Cnidaria</taxon>
        <taxon>Anthozoa</taxon>
        <taxon>Octocorallia</taxon>
        <taxon>Malacalcyonacea</taxon>
        <taxon>Plexauridae</taxon>
        <taxon>Paramuricea</taxon>
    </lineage>
</organism>
<protein>
    <submittedName>
        <fullName evidence="1">Bactericidal permeability-increasing -like</fullName>
    </submittedName>
</protein>
<dbReference type="OrthoDB" id="10251136at2759"/>
<dbReference type="EMBL" id="CACRXK020001782">
    <property type="protein sequence ID" value="CAB3991061.1"/>
    <property type="molecule type" value="Genomic_DNA"/>
</dbReference>
<dbReference type="GO" id="GO:0008289">
    <property type="term" value="F:lipid binding"/>
    <property type="evidence" value="ECO:0007669"/>
    <property type="project" value="InterPro"/>
</dbReference>
<evidence type="ECO:0000313" key="1">
    <source>
        <dbReference type="EMBL" id="CAB3991061.1"/>
    </source>
</evidence>
<dbReference type="InterPro" id="IPR017943">
    <property type="entry name" value="Bactericidal_perm-incr_a/b_dom"/>
</dbReference>
<dbReference type="Pfam" id="PF01273">
    <property type="entry name" value="LBP_BPI_CETP"/>
    <property type="match status" value="1"/>
</dbReference>
<dbReference type="PANTHER" id="PTHR10504:SF131">
    <property type="entry name" value="BPI2 DOMAIN-CONTAINING PROTEIN"/>
    <property type="match status" value="1"/>
</dbReference>
<name>A0A7D9HUY5_PARCT</name>
<comment type="caution">
    <text evidence="1">The sequence shown here is derived from an EMBL/GenBank/DDBJ whole genome shotgun (WGS) entry which is preliminary data.</text>
</comment>
<dbReference type="GO" id="GO:0005615">
    <property type="term" value="C:extracellular space"/>
    <property type="evidence" value="ECO:0007669"/>
    <property type="project" value="TreeGrafter"/>
</dbReference>
<dbReference type="PANTHER" id="PTHR10504">
    <property type="entry name" value="BACTERICIDAL PERMEABILITY-INCREASING BPI PROTEIN-RELATED"/>
    <property type="match status" value="1"/>
</dbReference>
<dbReference type="Proteomes" id="UP001152795">
    <property type="component" value="Unassembled WGS sequence"/>
</dbReference>
<dbReference type="Gene3D" id="3.15.10.10">
    <property type="entry name" value="Bactericidal permeability-increasing protein, domain 1"/>
    <property type="match status" value="1"/>
</dbReference>